<organism evidence="2 3">
    <name type="scientific">Nocardia arthritidis</name>
    <dbReference type="NCBI Taxonomy" id="228602"/>
    <lineage>
        <taxon>Bacteria</taxon>
        <taxon>Bacillati</taxon>
        <taxon>Actinomycetota</taxon>
        <taxon>Actinomycetes</taxon>
        <taxon>Mycobacteriales</taxon>
        <taxon>Nocardiaceae</taxon>
        <taxon>Nocardia</taxon>
    </lineage>
</organism>
<name>A0A6G9YC95_9NOCA</name>
<evidence type="ECO:0000313" key="2">
    <source>
        <dbReference type="EMBL" id="QIS10760.1"/>
    </source>
</evidence>
<gene>
    <name evidence="2" type="ORF">F5544_14370</name>
</gene>
<dbReference type="Gene3D" id="1.10.3210.10">
    <property type="entry name" value="Hypothetical protein af1432"/>
    <property type="match status" value="1"/>
</dbReference>
<protein>
    <submittedName>
        <fullName evidence="2">HD domain-containing protein</fullName>
    </submittedName>
</protein>
<reference evidence="2 3" key="1">
    <citation type="journal article" date="2019" name="ACS Chem. Biol.">
        <title>Identification and Mobilization of a Cryptic Antibiotic Biosynthesis Gene Locus from a Human-Pathogenic Nocardia Isolate.</title>
        <authorList>
            <person name="Herisse M."/>
            <person name="Ishida K."/>
            <person name="Porter J.L."/>
            <person name="Howden B."/>
            <person name="Hertweck C."/>
            <person name="Stinear T.P."/>
            <person name="Pidot S.J."/>
        </authorList>
    </citation>
    <scope>NUCLEOTIDE SEQUENCE [LARGE SCALE GENOMIC DNA]</scope>
    <source>
        <strain evidence="2 3">AUSMDU00012717</strain>
    </source>
</reference>
<evidence type="ECO:0000259" key="1">
    <source>
        <dbReference type="Pfam" id="PF01966"/>
    </source>
</evidence>
<dbReference type="SUPFAM" id="SSF109604">
    <property type="entry name" value="HD-domain/PDEase-like"/>
    <property type="match status" value="1"/>
</dbReference>
<proteinExistence type="predicted"/>
<accession>A0A6G9YC95</accession>
<dbReference type="Pfam" id="PF01966">
    <property type="entry name" value="HD"/>
    <property type="match status" value="1"/>
</dbReference>
<feature type="domain" description="HD" evidence="1">
    <location>
        <begin position="23"/>
        <end position="99"/>
    </location>
</feature>
<dbReference type="CDD" id="cd00077">
    <property type="entry name" value="HDc"/>
    <property type="match status" value="1"/>
</dbReference>
<sequence>MTAELRRWAEQIAGRYLRELPRRWAHVQGVARRADCASNVVDDADLLIAAAWLHDVGYAPELVRTGFHPVDGAEFLTDHGVDERLCALVANHSCAHVESRRRGIALDWPDERSALRDALWWADITTSPTGDQTDFDSRIAEIRERYGPNHIVTLSITEATPELAEAVLNTESRLQVHVK</sequence>
<dbReference type="InterPro" id="IPR006674">
    <property type="entry name" value="HD_domain"/>
</dbReference>
<evidence type="ECO:0000313" key="3">
    <source>
        <dbReference type="Proteomes" id="UP000503540"/>
    </source>
</evidence>
<dbReference type="AlphaFoldDB" id="A0A6G9YC95"/>
<dbReference type="Proteomes" id="UP000503540">
    <property type="component" value="Chromosome"/>
</dbReference>
<dbReference type="KEGG" id="nah:F5544_14370"/>
<dbReference type="RefSeq" id="WP_167473692.1">
    <property type="nucleotide sequence ID" value="NZ_CP046172.1"/>
</dbReference>
<dbReference type="EMBL" id="CP046172">
    <property type="protein sequence ID" value="QIS10760.1"/>
    <property type="molecule type" value="Genomic_DNA"/>
</dbReference>
<keyword evidence="3" id="KW-1185">Reference proteome</keyword>
<dbReference type="InterPro" id="IPR003607">
    <property type="entry name" value="HD/PDEase_dom"/>
</dbReference>